<dbReference type="InterPro" id="IPR036259">
    <property type="entry name" value="MFS_trans_sf"/>
</dbReference>
<keyword evidence="3 6" id="KW-0812">Transmembrane</keyword>
<feature type="transmembrane region" description="Helical" evidence="6">
    <location>
        <begin position="111"/>
        <end position="129"/>
    </location>
</feature>
<comment type="caution">
    <text evidence="7">The sequence shown here is derived from an EMBL/GenBank/DDBJ whole genome shotgun (WGS) entry which is preliminary data.</text>
</comment>
<protein>
    <submittedName>
        <fullName evidence="7">Sucrose transporter</fullName>
    </submittedName>
</protein>
<feature type="transmembrane region" description="Helical" evidence="6">
    <location>
        <begin position="481"/>
        <end position="503"/>
    </location>
</feature>
<feature type="transmembrane region" description="Helical" evidence="6">
    <location>
        <begin position="397"/>
        <end position="420"/>
    </location>
</feature>
<evidence type="ECO:0000256" key="6">
    <source>
        <dbReference type="SAM" id="Phobius"/>
    </source>
</evidence>
<feature type="transmembrane region" description="Helical" evidence="6">
    <location>
        <begin position="45"/>
        <end position="64"/>
    </location>
</feature>
<keyword evidence="8" id="KW-1185">Reference proteome</keyword>
<dbReference type="PANTHER" id="PTHR19432:SF35">
    <property type="entry name" value="SOLUTE CARRIER FAMILY 45 MEMBER 3 ISOFORM X1"/>
    <property type="match status" value="1"/>
</dbReference>
<feature type="transmembrane region" description="Helical" evidence="6">
    <location>
        <begin position="76"/>
        <end position="99"/>
    </location>
</feature>
<feature type="transmembrane region" description="Helical" evidence="6">
    <location>
        <begin position="225"/>
        <end position="245"/>
    </location>
</feature>
<dbReference type="PANTHER" id="PTHR19432">
    <property type="entry name" value="SUGAR TRANSPORTER"/>
    <property type="match status" value="1"/>
</dbReference>
<evidence type="ECO:0000256" key="2">
    <source>
        <dbReference type="ARBA" id="ARBA00022448"/>
    </source>
</evidence>
<dbReference type="GO" id="GO:0005886">
    <property type="term" value="C:plasma membrane"/>
    <property type="evidence" value="ECO:0007669"/>
    <property type="project" value="TreeGrafter"/>
</dbReference>
<dbReference type="AlphaFoldDB" id="A0A8H3VWW5"/>
<evidence type="ECO:0000256" key="1">
    <source>
        <dbReference type="ARBA" id="ARBA00004141"/>
    </source>
</evidence>
<dbReference type="GO" id="GO:0008506">
    <property type="term" value="F:sucrose:proton symporter activity"/>
    <property type="evidence" value="ECO:0007669"/>
    <property type="project" value="TreeGrafter"/>
</dbReference>
<dbReference type="Proteomes" id="UP000434172">
    <property type="component" value="Unassembled WGS sequence"/>
</dbReference>
<dbReference type="SUPFAM" id="SSF103473">
    <property type="entry name" value="MFS general substrate transporter"/>
    <property type="match status" value="2"/>
</dbReference>
<organism evidence="7 8">
    <name type="scientific">Colletotrichum asianum</name>
    <dbReference type="NCBI Taxonomy" id="702518"/>
    <lineage>
        <taxon>Eukaryota</taxon>
        <taxon>Fungi</taxon>
        <taxon>Dikarya</taxon>
        <taxon>Ascomycota</taxon>
        <taxon>Pezizomycotina</taxon>
        <taxon>Sordariomycetes</taxon>
        <taxon>Hypocreomycetidae</taxon>
        <taxon>Glomerellales</taxon>
        <taxon>Glomerellaceae</taxon>
        <taxon>Colletotrichum</taxon>
        <taxon>Colletotrichum gloeosporioides species complex</taxon>
    </lineage>
</organism>
<evidence type="ECO:0000256" key="3">
    <source>
        <dbReference type="ARBA" id="ARBA00022692"/>
    </source>
</evidence>
<dbReference type="OrthoDB" id="28755at2759"/>
<feature type="transmembrane region" description="Helical" evidence="6">
    <location>
        <begin position="369"/>
        <end position="391"/>
    </location>
</feature>
<dbReference type="EMBL" id="WOWK01000117">
    <property type="protein sequence ID" value="KAF0318031.1"/>
    <property type="molecule type" value="Genomic_DNA"/>
</dbReference>
<feature type="transmembrane region" description="Helical" evidence="6">
    <location>
        <begin position="441"/>
        <end position="461"/>
    </location>
</feature>
<keyword evidence="5 6" id="KW-0472">Membrane</keyword>
<keyword evidence="2" id="KW-0813">Transport</keyword>
<gene>
    <name evidence="7" type="ORF">GQ607_014728</name>
</gene>
<feature type="transmembrane region" description="Helical" evidence="6">
    <location>
        <begin position="318"/>
        <end position="338"/>
    </location>
</feature>
<name>A0A8H3VWW5_9PEZI</name>
<accession>A0A8H3VWW5</accession>
<feature type="transmembrane region" description="Helical" evidence="6">
    <location>
        <begin position="149"/>
        <end position="166"/>
    </location>
</feature>
<proteinExistence type="predicted"/>
<evidence type="ECO:0000313" key="7">
    <source>
        <dbReference type="EMBL" id="KAF0318031.1"/>
    </source>
</evidence>
<comment type="subcellular location">
    <subcellularLocation>
        <location evidence="1">Membrane</location>
        <topology evidence="1">Multi-pass membrane protein</topology>
    </subcellularLocation>
</comment>
<feature type="transmembrane region" description="Helical" evidence="6">
    <location>
        <begin position="276"/>
        <end position="298"/>
    </location>
</feature>
<feature type="transmembrane region" description="Helical" evidence="6">
    <location>
        <begin position="196"/>
        <end position="213"/>
    </location>
</feature>
<evidence type="ECO:0000256" key="5">
    <source>
        <dbReference type="ARBA" id="ARBA00023136"/>
    </source>
</evidence>
<dbReference type="Gene3D" id="1.20.1250.20">
    <property type="entry name" value="MFS general substrate transporter like domains"/>
    <property type="match status" value="1"/>
</dbReference>
<evidence type="ECO:0000313" key="8">
    <source>
        <dbReference type="Proteomes" id="UP000434172"/>
    </source>
</evidence>
<evidence type="ECO:0000256" key="4">
    <source>
        <dbReference type="ARBA" id="ARBA00022989"/>
    </source>
</evidence>
<sequence>MPESPDHSPSADIPLAGLLEIPSHLESLLNDNSETQASNHRSQPYIVCLVLGTAGVQVAFSIQFASGIPYFRSLGISQIAATLAWLIPPLCGSFVQPLFGRWSDDCGRRKPFIVTGSLGIVIALLGYAWSPNLADLLSRVSEGKLSSTVLSQSLVVCFFLCLNVAIQPVQSGLRALMVDKCAASQQAEMTAWASRINFVASMASYLAAASDLAGESPVSTKQLQALVNLSIVVIVISVGVTCCVVSENSLTRPDPPEATEGISKTWKMLSPRLFRIYLVQFFSWFAWFPVLVQITGFIDTLNRASQNPLQSEDMKSESPGAAALFAQACVALVASIMLPRLVQWASVAAANSKHKIISAYVRDTARSELWVLQMLWLTSQVLFSILLSLTFLKHKTLAILAIALSGICWCVTQWVPFVLVNEEVIRIEDRRRHAALDSHTSLLLSAHNTFIASPQILATAVSSGIFEVLKAQSSSDPVDNVLWVFASSILMSVIAALLVTKLLRV</sequence>
<keyword evidence="4 6" id="KW-1133">Transmembrane helix</keyword>
<reference evidence="7 8" key="1">
    <citation type="submission" date="2019-12" db="EMBL/GenBank/DDBJ databases">
        <title>A genome sequence resource for the geographically widespread anthracnose pathogen Colletotrichum asianum.</title>
        <authorList>
            <person name="Meng Y."/>
        </authorList>
    </citation>
    <scope>NUCLEOTIDE SEQUENCE [LARGE SCALE GENOMIC DNA]</scope>
    <source>
        <strain evidence="7 8">ICMP 18580</strain>
    </source>
</reference>